<reference evidence="2" key="1">
    <citation type="submission" date="2021-05" db="EMBL/GenBank/DDBJ databases">
        <authorList>
            <person name="Alioto T."/>
            <person name="Alioto T."/>
            <person name="Gomez Garrido J."/>
        </authorList>
    </citation>
    <scope>NUCLEOTIDE SEQUENCE</scope>
</reference>
<evidence type="ECO:0000313" key="2">
    <source>
        <dbReference type="EMBL" id="CAG6764249.1"/>
    </source>
</evidence>
<sequence length="99" mass="12256">MRKNEKDIEGGRERLRMEGEKEMRKNEKDIEGGRERLRMEGEKEMRKNEKDIEGERERLRIWRERKVIWERGREGHRNVRTFKSLYLTKSIPFHLENKS</sequence>
<dbReference type="AlphaFoldDB" id="A0A8D9ETB1"/>
<feature type="region of interest" description="Disordered" evidence="1">
    <location>
        <begin position="1"/>
        <end position="50"/>
    </location>
</feature>
<evidence type="ECO:0000256" key="1">
    <source>
        <dbReference type="SAM" id="MobiDB-lite"/>
    </source>
</evidence>
<accession>A0A8D9ETB1</accession>
<organism evidence="2">
    <name type="scientific">Cacopsylla melanoneura</name>
    <dbReference type="NCBI Taxonomy" id="428564"/>
    <lineage>
        <taxon>Eukaryota</taxon>
        <taxon>Metazoa</taxon>
        <taxon>Ecdysozoa</taxon>
        <taxon>Arthropoda</taxon>
        <taxon>Hexapoda</taxon>
        <taxon>Insecta</taxon>
        <taxon>Pterygota</taxon>
        <taxon>Neoptera</taxon>
        <taxon>Paraneoptera</taxon>
        <taxon>Hemiptera</taxon>
        <taxon>Sternorrhyncha</taxon>
        <taxon>Psylloidea</taxon>
        <taxon>Psyllidae</taxon>
        <taxon>Psyllinae</taxon>
        <taxon>Cacopsylla</taxon>
    </lineage>
</organism>
<name>A0A8D9ETB1_9HEMI</name>
<protein>
    <submittedName>
        <fullName evidence="2">Uncharacterized protein</fullName>
    </submittedName>
</protein>
<proteinExistence type="predicted"/>
<dbReference type="EMBL" id="HBUF01565228">
    <property type="protein sequence ID" value="CAG6764249.1"/>
    <property type="molecule type" value="Transcribed_RNA"/>
</dbReference>